<organism evidence="3 4">
    <name type="scientific">Vibrio artabrorum</name>
    <dbReference type="NCBI Taxonomy" id="446374"/>
    <lineage>
        <taxon>Bacteria</taxon>
        <taxon>Pseudomonadati</taxon>
        <taxon>Pseudomonadota</taxon>
        <taxon>Gammaproteobacteria</taxon>
        <taxon>Vibrionales</taxon>
        <taxon>Vibrionaceae</taxon>
        <taxon>Vibrio</taxon>
    </lineage>
</organism>
<evidence type="ECO:0000313" key="3">
    <source>
        <dbReference type="EMBL" id="MDN3702606.1"/>
    </source>
</evidence>
<dbReference type="RefSeq" id="WP_261840464.1">
    <property type="nucleotide sequence ID" value="NZ_AP025459.1"/>
</dbReference>
<reference evidence="4" key="1">
    <citation type="journal article" date="2019" name="Int. J. Syst. Evol. Microbiol.">
        <title>The Global Catalogue of Microorganisms (GCM) 10K type strain sequencing project: providing services to taxonomists for standard genome sequencing and annotation.</title>
        <authorList>
            <consortium name="The Broad Institute Genomics Platform"/>
            <consortium name="The Broad Institute Genome Sequencing Center for Infectious Disease"/>
            <person name="Wu L."/>
            <person name="Ma J."/>
        </authorList>
    </citation>
    <scope>NUCLEOTIDE SEQUENCE [LARGE SCALE GENOMIC DNA]</scope>
    <source>
        <strain evidence="4">CECT 7226</strain>
    </source>
</reference>
<keyword evidence="1 2" id="KW-0732">Signal</keyword>
<dbReference type="EMBL" id="JAUFQY010000002">
    <property type="protein sequence ID" value="MDN3702606.1"/>
    <property type="molecule type" value="Genomic_DNA"/>
</dbReference>
<accession>A0ABT8CLI7</accession>
<gene>
    <name evidence="3" type="ORF">QWY96_19875</name>
</gene>
<feature type="signal peptide" evidence="2">
    <location>
        <begin position="1"/>
        <end position="25"/>
    </location>
</feature>
<sequence>MYKLTKAVIAAVISMSAVVSTGAQASLKLSHALPTEHPVHQSLDWFAKEVRKDAKVRVKVYPNGTLGNEAEGLQMVQNGSEWYCCIY</sequence>
<evidence type="ECO:0000256" key="2">
    <source>
        <dbReference type="SAM" id="SignalP"/>
    </source>
</evidence>
<evidence type="ECO:0008006" key="5">
    <source>
        <dbReference type="Google" id="ProtNLM"/>
    </source>
</evidence>
<keyword evidence="4" id="KW-1185">Reference proteome</keyword>
<name>A0ABT8CLI7_9VIBR</name>
<dbReference type="PANTHER" id="PTHR33376">
    <property type="match status" value="1"/>
</dbReference>
<dbReference type="PANTHER" id="PTHR33376:SF4">
    <property type="entry name" value="SIALIC ACID-BINDING PERIPLASMIC PROTEIN SIAP"/>
    <property type="match status" value="1"/>
</dbReference>
<protein>
    <recommendedName>
        <fullName evidence="5">TRAP-type C4-dicarboxylate transport system, periplasmic component</fullName>
    </recommendedName>
</protein>
<dbReference type="Gene3D" id="3.40.190.170">
    <property type="entry name" value="Bacterial extracellular solute-binding protein, family 7"/>
    <property type="match status" value="1"/>
</dbReference>
<dbReference type="InterPro" id="IPR038404">
    <property type="entry name" value="TRAP_DctP_sf"/>
</dbReference>
<proteinExistence type="predicted"/>
<dbReference type="InterPro" id="IPR018389">
    <property type="entry name" value="DctP_fam"/>
</dbReference>
<comment type="caution">
    <text evidence="3">The sequence shown here is derived from an EMBL/GenBank/DDBJ whole genome shotgun (WGS) entry which is preliminary data.</text>
</comment>
<evidence type="ECO:0000313" key="4">
    <source>
        <dbReference type="Proteomes" id="UP001223712"/>
    </source>
</evidence>
<dbReference type="Proteomes" id="UP001223712">
    <property type="component" value="Unassembled WGS sequence"/>
</dbReference>
<evidence type="ECO:0000256" key="1">
    <source>
        <dbReference type="ARBA" id="ARBA00022729"/>
    </source>
</evidence>
<dbReference type="Pfam" id="PF03480">
    <property type="entry name" value="DctP"/>
    <property type="match status" value="1"/>
</dbReference>
<feature type="chain" id="PRO_5046199510" description="TRAP-type C4-dicarboxylate transport system, periplasmic component" evidence="2">
    <location>
        <begin position="26"/>
        <end position="87"/>
    </location>
</feature>